<evidence type="ECO:0000259" key="2">
    <source>
        <dbReference type="Pfam" id="PF02272"/>
    </source>
</evidence>
<sequence>MTSLLNDKVKAFLEQKLLLLVHHHADVDAISSAIALHSVLENSTICASDGISSHGQKIASVANCEIMETPPEKWEGTVIALDSPNPEHCGPLPDTDNIIVIDHHTKMGDWPESTEKIHLPQKTSTAEIVFEIIKELELKLTKEYATILMCGIYTDTGQFRHANGETFNIASELCDAGADPQDVINILDSERPLIQKTTFLKAAQRMKWMQEGKWIIANSVVNSFESGSARLMIVLGADIALVASENKKGEMRLSTRASNRMVSKGFKLTTILEDITEINGGSSGGHPGAAGYNGKGDAEAITEIAKQKCIMAIRQLS</sequence>
<dbReference type="EMBL" id="KP211804">
    <property type="protein sequence ID" value="ANV78921.1"/>
    <property type="molecule type" value="Genomic_DNA"/>
</dbReference>
<protein>
    <recommendedName>
        <fullName evidence="4">Phosphoesterase DHHA1</fullName>
    </recommendedName>
</protein>
<reference evidence="3" key="2">
    <citation type="journal article" date="2015" name="ISME J.">
        <title>A new class of marine Euryarchaeota group II from the Mediterranean deep chlorophyll maximum.</title>
        <authorList>
            <person name="Martin-Cuadrado A.B."/>
            <person name="Garcia-Heredia I."/>
            <person name="Molto A.G."/>
            <person name="Lopez-Ubeda R."/>
            <person name="Kimes N."/>
            <person name="Lopez-Garcia P."/>
            <person name="Moreira D."/>
            <person name="Rodriguez-Valera F."/>
        </authorList>
    </citation>
    <scope>NUCLEOTIDE SEQUENCE</scope>
</reference>
<dbReference type="PANTHER" id="PTHR47618:SF1">
    <property type="entry name" value="BIFUNCTIONAL OLIGORIBONUCLEASE AND PAP PHOSPHATASE NRNA"/>
    <property type="match status" value="1"/>
</dbReference>
<evidence type="ECO:0000259" key="1">
    <source>
        <dbReference type="Pfam" id="PF01368"/>
    </source>
</evidence>
<dbReference type="InterPro" id="IPR051319">
    <property type="entry name" value="Oligoribo/pAp-PDE_c-di-AMP_PDE"/>
</dbReference>
<dbReference type="Gene3D" id="3.90.1640.10">
    <property type="entry name" value="inorganic pyrophosphatase (n-terminal core)"/>
    <property type="match status" value="1"/>
</dbReference>
<dbReference type="InterPro" id="IPR038763">
    <property type="entry name" value="DHH_sf"/>
</dbReference>
<dbReference type="AlphaFoldDB" id="A0A1B1T9G2"/>
<feature type="domain" description="DHHA1" evidence="2">
    <location>
        <begin position="235"/>
        <end position="305"/>
    </location>
</feature>
<organism evidence="3">
    <name type="scientific">uncultured Poseidoniia archaeon</name>
    <dbReference type="NCBI Taxonomy" id="1697135"/>
    <lineage>
        <taxon>Archaea</taxon>
        <taxon>Methanobacteriati</taxon>
        <taxon>Thermoplasmatota</taxon>
        <taxon>Candidatus Poseidoniia</taxon>
        <taxon>environmental samples</taxon>
    </lineage>
</organism>
<evidence type="ECO:0000313" key="3">
    <source>
        <dbReference type="EMBL" id="ANV78921.1"/>
    </source>
</evidence>
<dbReference type="SUPFAM" id="SSF64182">
    <property type="entry name" value="DHH phosphoesterases"/>
    <property type="match status" value="1"/>
</dbReference>
<accession>A0A1B1T9G2</accession>
<name>A0A1B1T9G2_9ARCH</name>
<dbReference type="Pfam" id="PF02272">
    <property type="entry name" value="DHHA1"/>
    <property type="match status" value="1"/>
</dbReference>
<evidence type="ECO:0008006" key="4">
    <source>
        <dbReference type="Google" id="ProtNLM"/>
    </source>
</evidence>
<reference evidence="3" key="1">
    <citation type="submission" date="2014-11" db="EMBL/GenBank/DDBJ databases">
        <authorList>
            <person name="Zhu J."/>
            <person name="Qi W."/>
            <person name="Song R."/>
        </authorList>
    </citation>
    <scope>NUCLEOTIDE SEQUENCE</scope>
</reference>
<proteinExistence type="predicted"/>
<dbReference type="Pfam" id="PF01368">
    <property type="entry name" value="DHH"/>
    <property type="match status" value="1"/>
</dbReference>
<dbReference type="GO" id="GO:0003676">
    <property type="term" value="F:nucleic acid binding"/>
    <property type="evidence" value="ECO:0007669"/>
    <property type="project" value="InterPro"/>
</dbReference>
<dbReference type="InterPro" id="IPR001667">
    <property type="entry name" value="DDH_dom"/>
</dbReference>
<dbReference type="PANTHER" id="PTHR47618">
    <property type="entry name" value="BIFUNCTIONAL OLIGORIBONUCLEASE AND PAP PHOSPHATASE NRNA"/>
    <property type="match status" value="1"/>
</dbReference>
<dbReference type="InterPro" id="IPR003156">
    <property type="entry name" value="DHHA1_dom"/>
</dbReference>
<feature type="domain" description="DDH" evidence="1">
    <location>
        <begin position="20"/>
        <end position="152"/>
    </location>
</feature>